<feature type="compositionally biased region" description="Basic and acidic residues" evidence="1">
    <location>
        <begin position="207"/>
        <end position="231"/>
    </location>
</feature>
<dbReference type="SMART" id="SM01052">
    <property type="entry name" value="CAP_GLY"/>
    <property type="match status" value="1"/>
</dbReference>
<evidence type="ECO:0000313" key="3">
    <source>
        <dbReference type="EMBL" id="CAG6732856.1"/>
    </source>
</evidence>
<dbReference type="InterPro" id="IPR000938">
    <property type="entry name" value="CAP-Gly_domain"/>
</dbReference>
<dbReference type="AlphaFoldDB" id="A0A8D8YQV5"/>
<feature type="compositionally biased region" description="Low complexity" evidence="1">
    <location>
        <begin position="174"/>
        <end position="191"/>
    </location>
</feature>
<accession>A0A8D8YQV5</accession>
<organism evidence="3">
    <name type="scientific">Cacopsylla melanoneura</name>
    <dbReference type="NCBI Taxonomy" id="428564"/>
    <lineage>
        <taxon>Eukaryota</taxon>
        <taxon>Metazoa</taxon>
        <taxon>Ecdysozoa</taxon>
        <taxon>Arthropoda</taxon>
        <taxon>Hexapoda</taxon>
        <taxon>Insecta</taxon>
        <taxon>Pterygota</taxon>
        <taxon>Neoptera</taxon>
        <taxon>Paraneoptera</taxon>
        <taxon>Hemiptera</taxon>
        <taxon>Sternorrhyncha</taxon>
        <taxon>Psylloidea</taxon>
        <taxon>Psyllidae</taxon>
        <taxon>Psyllinae</taxon>
        <taxon>Cacopsylla</taxon>
    </lineage>
</organism>
<protein>
    <submittedName>
        <fullName evidence="3">Dynactin subunit 1</fullName>
    </submittedName>
</protein>
<feature type="region of interest" description="Disordered" evidence="1">
    <location>
        <begin position="107"/>
        <end position="234"/>
    </location>
</feature>
<feature type="compositionally biased region" description="Acidic residues" evidence="1">
    <location>
        <begin position="124"/>
        <end position="145"/>
    </location>
</feature>
<name>A0A8D8YQV5_9HEMI</name>
<proteinExistence type="predicted"/>
<feature type="compositionally biased region" description="Polar residues" evidence="1">
    <location>
        <begin position="107"/>
        <end position="119"/>
    </location>
</feature>
<evidence type="ECO:0000256" key="1">
    <source>
        <dbReference type="SAM" id="MobiDB-lite"/>
    </source>
</evidence>
<dbReference type="Pfam" id="PF01302">
    <property type="entry name" value="CAP_GLY"/>
    <property type="match status" value="1"/>
</dbReference>
<sequence>MDNSTQISKAKFSSTFQIDKHQDYTLRLINIEKSSLDTIRTLHSTIKTLRTALYKSKSELSLLKVQVHDEKSYANTIEILALENHILKNKFVDTELGKHVEKKLISESMSKTESNNESNTVHDEPEEEVVESKEETEEENIENTETELSLESNELETNNKGTKPDKTIENQDNTTQEVDSMTTTVTTTSQTNLNEDISIREEDEDTESIRESEKDQSESLTIEHNDNRNLSEESEDVDEVEFIFTTDDSVKLDQDHLVKIEETDTYPTDKPAITHSVFVETDISKCGVLEEDANTASRSNLLVSNSRRNTSPNPMGYRPFLHREGNRMVTHRHSVKFAKDVANVRPIYNDNILSERQDGETQTEISAIPVYWKSESYLNHNKISQNFTTLPSKFSIPNEQTYRKFPSRKYSLRLCEKTQEARRVLLSDINFTSMVPELSRSVDQLCQEVPASSSELFKNYPGAFSYMKNPEMSSDCFSQTPCDCSSRQPSWEYSNYSIPSTPSAVDINEPKKRPLMVRPSCSSLDTNWTKQKHACSSGVSPSLYRRSKSVPFNSNLQPFSEFCSSQNSGFNTPQSASRYFHNKHKRMHRKHVAFSGSVPDLRTSVDTEESTDSLIDESEEYLRRSIDSMFIEGGEGPRFTSRHRRNSAPADAIHGFKSSSGFYPFTPKVPSDLKPNNFVKVISPHGRVVCGRVRYVGPLPGMEESQVGVQLTHDDGNCDGTYQGRRFFDCEMNKGIFVPFKKVVLAWNTG</sequence>
<dbReference type="PROSITE" id="PS50245">
    <property type="entry name" value="CAP_GLY_2"/>
    <property type="match status" value="1"/>
</dbReference>
<evidence type="ECO:0000259" key="2">
    <source>
        <dbReference type="PROSITE" id="PS50245"/>
    </source>
</evidence>
<dbReference type="InterPro" id="IPR036859">
    <property type="entry name" value="CAP-Gly_dom_sf"/>
</dbReference>
<feature type="compositionally biased region" description="Low complexity" evidence="1">
    <location>
        <begin position="146"/>
        <end position="159"/>
    </location>
</feature>
<dbReference type="Gene3D" id="2.30.30.190">
    <property type="entry name" value="CAP Gly-rich-like domain"/>
    <property type="match status" value="1"/>
</dbReference>
<dbReference type="SUPFAM" id="SSF74924">
    <property type="entry name" value="Cap-Gly domain"/>
    <property type="match status" value="1"/>
</dbReference>
<reference evidence="3" key="1">
    <citation type="submission" date="2021-05" db="EMBL/GenBank/DDBJ databases">
        <authorList>
            <person name="Alioto T."/>
            <person name="Alioto T."/>
            <person name="Gomez Garrido J."/>
        </authorList>
    </citation>
    <scope>NUCLEOTIDE SEQUENCE</scope>
</reference>
<feature type="domain" description="CAP-Gly" evidence="2">
    <location>
        <begin position="697"/>
        <end position="739"/>
    </location>
</feature>
<dbReference type="EMBL" id="HBUF01388174">
    <property type="protein sequence ID" value="CAG6732856.1"/>
    <property type="molecule type" value="Transcribed_RNA"/>
</dbReference>